<reference evidence="1 2" key="1">
    <citation type="submission" date="2021-12" db="EMBL/GenBank/DDBJ databases">
        <title>Discovery of the Pendulisporaceae a myxobacterial family with distinct sporulation behavior and unique specialized metabolism.</title>
        <authorList>
            <person name="Garcia R."/>
            <person name="Popoff A."/>
            <person name="Bader C.D."/>
            <person name="Loehr J."/>
            <person name="Walesch S."/>
            <person name="Walt C."/>
            <person name="Boldt J."/>
            <person name="Bunk B."/>
            <person name="Haeckl F.J.F.P.J."/>
            <person name="Gunesch A.P."/>
            <person name="Birkelbach J."/>
            <person name="Nuebel U."/>
            <person name="Pietschmann T."/>
            <person name="Bach T."/>
            <person name="Mueller R."/>
        </authorList>
    </citation>
    <scope>NUCLEOTIDE SEQUENCE [LARGE SCALE GENOMIC DNA]</scope>
    <source>
        <strain evidence="1 2">MSr11954</strain>
    </source>
</reference>
<gene>
    <name evidence="1" type="ORF">LZC94_12480</name>
</gene>
<name>A0ABZ2M4N9_9BACT</name>
<dbReference type="RefSeq" id="WP_394827703.1">
    <property type="nucleotide sequence ID" value="NZ_CP089984.1"/>
</dbReference>
<evidence type="ECO:0000313" key="1">
    <source>
        <dbReference type="EMBL" id="WXB18063.1"/>
    </source>
</evidence>
<protein>
    <recommendedName>
        <fullName evidence="3">Nucleoside phosphorylase domain-containing protein</fullName>
    </recommendedName>
</protein>
<dbReference type="Gene3D" id="3.40.50.1580">
    <property type="entry name" value="Nucleoside phosphorylase domain"/>
    <property type="match status" value="1"/>
</dbReference>
<proteinExistence type="predicted"/>
<evidence type="ECO:0008006" key="3">
    <source>
        <dbReference type="Google" id="ProtNLM"/>
    </source>
</evidence>
<dbReference type="EMBL" id="CP089984">
    <property type="protein sequence ID" value="WXB18063.1"/>
    <property type="molecule type" value="Genomic_DNA"/>
</dbReference>
<keyword evidence="2" id="KW-1185">Reference proteome</keyword>
<sequence length="247" mass="25163">MLLLCAATRTEHDACAEGLRDAGPEASGRFELLLVGVGPARAGRSLRARLAKEAAPRRVISTGFAGALVEGVPLGAWVEGETLSEWTNGARVAMAAPRALSVSSALFPRIACDVVSADHLVGRDSPLRAPGASGVSGAPGAPGVRPLVADMESAALAREAGARGIPCSIVRLVSDTPEHPLPEFLAPFTAAMAGDGARGRLGLVARGVGSALTDPRGVARLLGEGRSWTKKLRDGVGTLARALASLD</sequence>
<accession>A0ABZ2M4N9</accession>
<dbReference type="Proteomes" id="UP001370348">
    <property type="component" value="Chromosome"/>
</dbReference>
<dbReference type="SUPFAM" id="SSF53167">
    <property type="entry name" value="Purine and uridine phosphorylases"/>
    <property type="match status" value="1"/>
</dbReference>
<evidence type="ECO:0000313" key="2">
    <source>
        <dbReference type="Proteomes" id="UP001370348"/>
    </source>
</evidence>
<dbReference type="InterPro" id="IPR035994">
    <property type="entry name" value="Nucleoside_phosphorylase_sf"/>
</dbReference>
<organism evidence="1 2">
    <name type="scientific">Pendulispora albinea</name>
    <dbReference type="NCBI Taxonomy" id="2741071"/>
    <lineage>
        <taxon>Bacteria</taxon>
        <taxon>Pseudomonadati</taxon>
        <taxon>Myxococcota</taxon>
        <taxon>Myxococcia</taxon>
        <taxon>Myxococcales</taxon>
        <taxon>Sorangiineae</taxon>
        <taxon>Pendulisporaceae</taxon>
        <taxon>Pendulispora</taxon>
    </lineage>
</organism>